<feature type="region of interest" description="Disordered" evidence="1">
    <location>
        <begin position="907"/>
        <end position="1064"/>
    </location>
</feature>
<reference evidence="2" key="1">
    <citation type="submission" date="2014-06" db="EMBL/GenBank/DDBJ databases">
        <authorList>
            <person name="Ju J."/>
            <person name="Zhang J."/>
        </authorList>
    </citation>
    <scope>NUCLEOTIDE SEQUENCE</scope>
    <source>
        <strain evidence="2">SscI8</strain>
    </source>
</reference>
<sequence>MASANQHHNYSFVPDPHTSEYLAMNDCSTSPARKLWPFNRSRSSSPNTQGQQHHLSLDTLFNNNTSRSRKSSANSNNNGVSPSGSASSFVVKSVIRSPGGVSLPTSPANEQHAQNYFSQGARQQSPSPTARRMTLEDSDDDMVQHDQHQQHLQYRRSKSKPLGAVASLGVPPGGPGGGVGYGTARSSNDGRPESAGAYPASPFHRPASPSGSITAGDFQRGAKERGRSPRQSASGSSSSPSNQPRSGSAHSAASSSSKKPVARITAGPKSLAQQQQDDHQQQQQQQQHPSSRGPSPAAAGPRNAGLSGPRHFPGGPPSPSGPAYHSHPQQHPHAAGPPGSMGFPLFPPQHAPGHEDRDESPSRSRRFSFGIGSRLHKDSEKSAQPSNIPGAAPLDGLPSPLDIPFGRSPHSPLRFDNGAETDYSRANSPFGSVSPAKAAGSPNSSGFLSTLMGRQAAEEREARQQQQQHRHHDDVPRSCSPGGGSNLAGKWFKGVFGRSPRADEKDPNYAHDLSPFPLTVSGARDAEDEAAYAQKLASMRQARHIVDEERQRHRMGPSTPTGARGAPGSAQRFDPNHDREFRPRQVVDSDAEATNDSDADTDAAMEFELGRKKSPPGRKPVPAYLPSSTPVRDADAQNVAAAQDEPLTPAQRIIQETRSKQLAREQIEAQRQEAVKQQQSIANRNPRETVAVNAQFNGPPTPPKAKTSDESALQGHQQRFPSGAHQITREPARGGPASQSQPPANAAPAQRNASTLSPGSGPMPADLPLRDALQEMMVRFYRFERYSVPLIRSLETRLLDIERDAMLASNPQARNGTRASIASNNSAEMDRWVNQMTSLMKHEVGQLKAATREIKESRELVATVARHASASGPGVALSMSVSSFGSLAAITPSTSVQQMPMQRPIAEVTPRETNVSSSTFESAVPRKLELPAGSKPALDKDEGKNATRSPTKAIFGFASESAKEHKENRNRDRSVSPNGRPRFTSVLGQPLSQAPQQADRLSPAPSVEATQGQAGMTRDTSVENRLKALVGTSSGSSRSDSPARPHEESKAEQQEEAADESGSSDIAAALAAIDASSFAAASEDAQSHEKKLSDHTIRSGEEQHHVPVSKSSSNSSSTGSGSVQELLTPTVELVTEPTAVVKGHESGQNFSEDNGTTGSVLPYLTRHEAEASSTATSPIKAQFASTLAASPTVASGRISPNKLFAHKFGGGSTGSTSSTYTVGGGAGSGSPSASAKLGLVEKKRLTLPATSTSALTQVNAAHTAYCTDNLNGTGPPTYQVTKDCCATTREHASTAFNEASHECQDALGVGNGINLGRFVQCCGNHGKGSHSDG</sequence>
<evidence type="ECO:0000256" key="1">
    <source>
        <dbReference type="SAM" id="MobiDB-lite"/>
    </source>
</evidence>
<feature type="region of interest" description="Disordered" evidence="1">
    <location>
        <begin position="547"/>
        <end position="767"/>
    </location>
</feature>
<protein>
    <submittedName>
        <fullName evidence="2">Uncharacterized protein</fullName>
    </submittedName>
</protein>
<feature type="compositionally biased region" description="Polar residues" evidence="1">
    <location>
        <begin position="710"/>
        <end position="720"/>
    </location>
</feature>
<feature type="compositionally biased region" description="Polar residues" evidence="1">
    <location>
        <begin position="117"/>
        <end position="128"/>
    </location>
</feature>
<feature type="compositionally biased region" description="Basic and acidic residues" evidence="1">
    <location>
        <begin position="574"/>
        <end position="587"/>
    </location>
</feature>
<feature type="region of interest" description="Disordered" evidence="1">
    <location>
        <begin position="117"/>
        <end position="520"/>
    </location>
</feature>
<accession>A0A127Z775</accession>
<feature type="compositionally biased region" description="Polar residues" evidence="1">
    <location>
        <begin position="986"/>
        <end position="996"/>
    </location>
</feature>
<dbReference type="OrthoDB" id="3362023at2759"/>
<feature type="compositionally biased region" description="Low complexity" evidence="1">
    <location>
        <begin position="321"/>
        <end position="338"/>
    </location>
</feature>
<feature type="compositionally biased region" description="Basic and acidic residues" evidence="1">
    <location>
        <begin position="1085"/>
        <end position="1105"/>
    </location>
</feature>
<feature type="region of interest" description="Disordered" evidence="1">
    <location>
        <begin position="1080"/>
        <end position="1124"/>
    </location>
</feature>
<feature type="compositionally biased region" description="Low complexity" evidence="1">
    <location>
        <begin position="736"/>
        <end position="754"/>
    </location>
</feature>
<feature type="compositionally biased region" description="Acidic residues" evidence="1">
    <location>
        <begin position="589"/>
        <end position="605"/>
    </location>
</feature>
<dbReference type="Pfam" id="PF19373">
    <property type="entry name" value="DUF5948"/>
    <property type="match status" value="1"/>
</dbReference>
<gene>
    <name evidence="2" type="ORF">SPSC_00629</name>
</gene>
<organism evidence="2">
    <name type="scientific">Sporisorium scitamineum</name>
    <dbReference type="NCBI Taxonomy" id="49012"/>
    <lineage>
        <taxon>Eukaryota</taxon>
        <taxon>Fungi</taxon>
        <taxon>Dikarya</taxon>
        <taxon>Basidiomycota</taxon>
        <taxon>Ustilaginomycotina</taxon>
        <taxon>Ustilaginomycetes</taxon>
        <taxon>Ustilaginales</taxon>
        <taxon>Ustilaginaceae</taxon>
        <taxon>Sporisorium</taxon>
    </lineage>
</organism>
<feature type="compositionally biased region" description="Basic and acidic residues" evidence="1">
    <location>
        <begin position="500"/>
        <end position="509"/>
    </location>
</feature>
<feature type="compositionally biased region" description="Basic and acidic residues" evidence="1">
    <location>
        <begin position="961"/>
        <end position="974"/>
    </location>
</feature>
<feature type="compositionally biased region" description="Low complexity" evidence="1">
    <location>
        <begin position="1109"/>
        <end position="1122"/>
    </location>
</feature>
<dbReference type="EMBL" id="LK056654">
    <property type="protein sequence ID" value="CDU21999.1"/>
    <property type="molecule type" value="Genomic_DNA"/>
</dbReference>
<feature type="compositionally biased region" description="Polar residues" evidence="1">
    <location>
        <begin position="911"/>
        <end position="921"/>
    </location>
</feature>
<proteinExistence type="predicted"/>
<feature type="compositionally biased region" description="Low complexity" evidence="1">
    <location>
        <begin position="229"/>
        <end position="257"/>
    </location>
</feature>
<evidence type="ECO:0000313" key="2">
    <source>
        <dbReference type="EMBL" id="CDU21999.1"/>
    </source>
</evidence>
<feature type="compositionally biased region" description="Basic and acidic residues" evidence="1">
    <location>
        <begin position="655"/>
        <end position="674"/>
    </location>
</feature>
<feature type="compositionally biased region" description="Basic and acidic residues" evidence="1">
    <location>
        <begin position="352"/>
        <end position="362"/>
    </location>
</feature>
<dbReference type="InterPro" id="IPR045992">
    <property type="entry name" value="DUF5948"/>
</dbReference>
<feature type="region of interest" description="Disordered" evidence="1">
    <location>
        <begin position="62"/>
        <end position="86"/>
    </location>
</feature>
<feature type="compositionally biased region" description="Basic and acidic residues" evidence="1">
    <location>
        <begin position="1041"/>
        <end position="1053"/>
    </location>
</feature>
<name>A0A127Z775_9BASI</name>